<dbReference type="OrthoDB" id="9800398at2"/>
<dbReference type="InterPro" id="IPR009057">
    <property type="entry name" value="Homeodomain-like_sf"/>
</dbReference>
<organism evidence="2 3">
    <name type="scientific">Paenibacillus albiflavus</name>
    <dbReference type="NCBI Taxonomy" id="2545760"/>
    <lineage>
        <taxon>Bacteria</taxon>
        <taxon>Bacillati</taxon>
        <taxon>Bacillota</taxon>
        <taxon>Bacilli</taxon>
        <taxon>Bacillales</taxon>
        <taxon>Paenibacillaceae</taxon>
        <taxon>Paenibacillus</taxon>
    </lineage>
</organism>
<evidence type="ECO:0000313" key="3">
    <source>
        <dbReference type="Proteomes" id="UP000295418"/>
    </source>
</evidence>
<dbReference type="PANTHER" id="PTHR37812:SF1">
    <property type="entry name" value="MU-LIKE PROPHAGE FLUMU PROTEIN C"/>
    <property type="match status" value="1"/>
</dbReference>
<dbReference type="SUPFAM" id="SSF46689">
    <property type="entry name" value="Homeodomain-like"/>
    <property type="match status" value="1"/>
</dbReference>
<comment type="caution">
    <text evidence="2">The sequence shown here is derived from an EMBL/GenBank/DDBJ whole genome shotgun (WGS) entry which is preliminary data.</text>
</comment>
<dbReference type="InterPro" id="IPR049739">
    <property type="entry name" value="YraL-like"/>
</dbReference>
<dbReference type="AlphaFoldDB" id="A0A4V2WNK4"/>
<evidence type="ECO:0000313" key="2">
    <source>
        <dbReference type="EMBL" id="TCZ75792.1"/>
    </source>
</evidence>
<dbReference type="Gene3D" id="1.10.10.60">
    <property type="entry name" value="Homeodomain-like"/>
    <property type="match status" value="1"/>
</dbReference>
<dbReference type="InterPro" id="IPR052411">
    <property type="entry name" value="c-mor_Regulatory_Protein"/>
</dbReference>
<dbReference type="InterPro" id="IPR014875">
    <property type="entry name" value="Mor_transcription_activator"/>
</dbReference>
<protein>
    <recommendedName>
        <fullName evidence="1">Mor transcription activator domain-containing protein</fullName>
    </recommendedName>
</protein>
<dbReference type="NCBIfam" id="NF040785">
    <property type="entry name" value="CD3324_fam"/>
    <property type="match status" value="1"/>
</dbReference>
<accession>A0A4V2WNK4</accession>
<reference evidence="2 3" key="1">
    <citation type="submission" date="2019-03" db="EMBL/GenBank/DDBJ databases">
        <authorList>
            <person name="Kim M.K.M."/>
        </authorList>
    </citation>
    <scope>NUCLEOTIDE SEQUENCE [LARGE SCALE GENOMIC DNA]</scope>
    <source>
        <strain evidence="2 3">18JY21-1</strain>
    </source>
</reference>
<dbReference type="RefSeq" id="WP_132418980.1">
    <property type="nucleotide sequence ID" value="NZ_SKFG01000016.1"/>
</dbReference>
<dbReference type="Pfam" id="PF08765">
    <property type="entry name" value="Mor"/>
    <property type="match status" value="1"/>
</dbReference>
<dbReference type="EMBL" id="SKFG01000016">
    <property type="protein sequence ID" value="TCZ75792.1"/>
    <property type="molecule type" value="Genomic_DNA"/>
</dbReference>
<gene>
    <name evidence="2" type="ORF">E0485_15540</name>
</gene>
<proteinExistence type="predicted"/>
<sequence length="89" mass="10590">MQYVNAEMVFPEELLKEIQKYIPGGMVYIPKPEELHRKWGEKSGNRLYLNDRNQDIRRQFTAGATIEQLAEQFHLSFDSIKRIVYSKKE</sequence>
<keyword evidence="3" id="KW-1185">Reference proteome</keyword>
<feature type="domain" description="Mor transcription activator" evidence="1">
    <location>
        <begin position="12"/>
        <end position="85"/>
    </location>
</feature>
<dbReference type="Proteomes" id="UP000295418">
    <property type="component" value="Unassembled WGS sequence"/>
</dbReference>
<evidence type="ECO:0000259" key="1">
    <source>
        <dbReference type="Pfam" id="PF08765"/>
    </source>
</evidence>
<dbReference type="PANTHER" id="PTHR37812">
    <property type="entry name" value="MU-LIKE PROPHAGE FLUMU PROTEIN C"/>
    <property type="match status" value="1"/>
</dbReference>
<name>A0A4V2WNK4_9BACL</name>